<dbReference type="Proteomes" id="UP001500840">
    <property type="component" value="Unassembled WGS sequence"/>
</dbReference>
<accession>A0ABP8N1E0</accession>
<dbReference type="Pfam" id="PF06283">
    <property type="entry name" value="ThuA"/>
    <property type="match status" value="1"/>
</dbReference>
<sequence length="353" mass="38642">MKFAALFVVAIASLIGTAQAETLVFQGEEGVGKGKHIVFMAGDHEYRSEESLPALARLLAKHHGFKCTVLFNIDPETGEIVAGKPSNMPGLEALDTADLAVVFLRFQNFPAEQMKHFDDYLRRGGPIVGMRTATHGFQIPADQPYAKYSFNSKVEGYELGFGHQVLGQTWVGHYGRNHVQSTRITIVDAMKDHPILQGVKDVWVQAGGYVGKPTDGDILTMAQPLDGMTADSPASETQPPMPSEWTRTYRSESGETGRVFTSLYGTPEDLTNDGYRRLIVNGIFWAIGLEDAITPDLNIDIVGPFHPNTFGNQTNARGIKPEAYAGFESPIPAHNKVNQPKKKTPAKKKSAVK</sequence>
<gene>
    <name evidence="4" type="ORF">GCM10023156_37490</name>
</gene>
<keyword evidence="5" id="KW-1185">Reference proteome</keyword>
<dbReference type="InterPro" id="IPR029062">
    <property type="entry name" value="Class_I_gatase-like"/>
</dbReference>
<keyword evidence="2" id="KW-0732">Signal</keyword>
<feature type="compositionally biased region" description="Basic residues" evidence="1">
    <location>
        <begin position="339"/>
        <end position="353"/>
    </location>
</feature>
<evidence type="ECO:0000313" key="4">
    <source>
        <dbReference type="EMBL" id="GAA4458806.1"/>
    </source>
</evidence>
<dbReference type="RefSeq" id="WP_345324461.1">
    <property type="nucleotide sequence ID" value="NZ_BAABGA010000046.1"/>
</dbReference>
<comment type="caution">
    <text evidence="4">The sequence shown here is derived from an EMBL/GenBank/DDBJ whole genome shotgun (WGS) entry which is preliminary data.</text>
</comment>
<proteinExistence type="predicted"/>
<evidence type="ECO:0000256" key="1">
    <source>
        <dbReference type="SAM" id="MobiDB-lite"/>
    </source>
</evidence>
<feature type="region of interest" description="Disordered" evidence="1">
    <location>
        <begin position="327"/>
        <end position="353"/>
    </location>
</feature>
<organism evidence="4 5">
    <name type="scientific">Novipirellula rosea</name>
    <dbReference type="NCBI Taxonomy" id="1031540"/>
    <lineage>
        <taxon>Bacteria</taxon>
        <taxon>Pseudomonadati</taxon>
        <taxon>Planctomycetota</taxon>
        <taxon>Planctomycetia</taxon>
        <taxon>Pirellulales</taxon>
        <taxon>Pirellulaceae</taxon>
        <taxon>Novipirellula</taxon>
    </lineage>
</organism>
<evidence type="ECO:0000256" key="2">
    <source>
        <dbReference type="SAM" id="SignalP"/>
    </source>
</evidence>
<dbReference type="SUPFAM" id="SSF52317">
    <property type="entry name" value="Class I glutamine amidotransferase-like"/>
    <property type="match status" value="1"/>
</dbReference>
<protein>
    <recommendedName>
        <fullName evidence="3">ThuA-like domain-containing protein</fullName>
    </recommendedName>
</protein>
<name>A0ABP8N1E0_9BACT</name>
<evidence type="ECO:0000313" key="5">
    <source>
        <dbReference type="Proteomes" id="UP001500840"/>
    </source>
</evidence>
<feature type="signal peptide" evidence="2">
    <location>
        <begin position="1"/>
        <end position="20"/>
    </location>
</feature>
<feature type="region of interest" description="Disordered" evidence="1">
    <location>
        <begin position="229"/>
        <end position="253"/>
    </location>
</feature>
<feature type="domain" description="ThuA-like" evidence="3">
    <location>
        <begin position="50"/>
        <end position="286"/>
    </location>
</feature>
<dbReference type="Gene3D" id="3.40.50.880">
    <property type="match status" value="1"/>
</dbReference>
<dbReference type="EMBL" id="BAABGA010000046">
    <property type="protein sequence ID" value="GAA4458806.1"/>
    <property type="molecule type" value="Genomic_DNA"/>
</dbReference>
<evidence type="ECO:0000259" key="3">
    <source>
        <dbReference type="Pfam" id="PF06283"/>
    </source>
</evidence>
<feature type="chain" id="PRO_5046734615" description="ThuA-like domain-containing protein" evidence="2">
    <location>
        <begin position="21"/>
        <end position="353"/>
    </location>
</feature>
<dbReference type="InterPro" id="IPR029010">
    <property type="entry name" value="ThuA-like"/>
</dbReference>
<reference evidence="5" key="1">
    <citation type="journal article" date="2019" name="Int. J. Syst. Evol. Microbiol.">
        <title>The Global Catalogue of Microorganisms (GCM) 10K type strain sequencing project: providing services to taxonomists for standard genome sequencing and annotation.</title>
        <authorList>
            <consortium name="The Broad Institute Genomics Platform"/>
            <consortium name="The Broad Institute Genome Sequencing Center for Infectious Disease"/>
            <person name="Wu L."/>
            <person name="Ma J."/>
        </authorList>
    </citation>
    <scope>NUCLEOTIDE SEQUENCE [LARGE SCALE GENOMIC DNA]</scope>
    <source>
        <strain evidence="5">JCM 17759</strain>
    </source>
</reference>